<dbReference type="AlphaFoldDB" id="A0A0A1T778"/>
<evidence type="ECO:0000256" key="1">
    <source>
        <dbReference type="SAM" id="MobiDB-lite"/>
    </source>
</evidence>
<dbReference type="STRING" id="1531966.A0A0A1T778"/>
<evidence type="ECO:0000313" key="3">
    <source>
        <dbReference type="Proteomes" id="UP000039046"/>
    </source>
</evidence>
<dbReference type="HOGENOM" id="CLU_045005_0_0_1"/>
<dbReference type="InterPro" id="IPR036322">
    <property type="entry name" value="WD40_repeat_dom_sf"/>
</dbReference>
<protein>
    <submittedName>
        <fullName evidence="2">Uncharacterized protein</fullName>
    </submittedName>
</protein>
<name>A0A0A1T778_9HYPO</name>
<dbReference type="Proteomes" id="UP000039046">
    <property type="component" value="Unassembled WGS sequence"/>
</dbReference>
<dbReference type="InterPro" id="IPR001680">
    <property type="entry name" value="WD40_rpt"/>
</dbReference>
<feature type="region of interest" description="Disordered" evidence="1">
    <location>
        <begin position="1"/>
        <end position="26"/>
    </location>
</feature>
<evidence type="ECO:0000313" key="2">
    <source>
        <dbReference type="EMBL" id="CEJ82025.1"/>
    </source>
</evidence>
<dbReference type="Gene3D" id="2.130.10.10">
    <property type="entry name" value="YVTN repeat-like/Quinoprotein amine dehydrogenase"/>
    <property type="match status" value="1"/>
</dbReference>
<reference evidence="2 3" key="1">
    <citation type="journal article" date="2015" name="Genome Announc.">
        <title>Draft Genome Sequence and Gene Annotation of the Entomopathogenic Fungus Verticillium hemipterigenum.</title>
        <authorList>
            <person name="Horn F."/>
            <person name="Habel A."/>
            <person name="Scharf D.H."/>
            <person name="Dworschak J."/>
            <person name="Brakhage A.A."/>
            <person name="Guthke R."/>
            <person name="Hertweck C."/>
            <person name="Linde J."/>
        </authorList>
    </citation>
    <scope>NUCLEOTIDE SEQUENCE [LARGE SCALE GENOMIC DNA]</scope>
</reference>
<keyword evidence="3" id="KW-1185">Reference proteome</keyword>
<dbReference type="EMBL" id="CDHN01000001">
    <property type="protein sequence ID" value="CEJ82025.1"/>
    <property type="molecule type" value="Genomic_DNA"/>
</dbReference>
<feature type="compositionally biased region" description="Low complexity" evidence="1">
    <location>
        <begin position="9"/>
        <end position="22"/>
    </location>
</feature>
<accession>A0A0A1T778</accession>
<dbReference type="InterPro" id="IPR015943">
    <property type="entry name" value="WD40/YVTN_repeat-like_dom_sf"/>
</dbReference>
<sequence>MPYLTESYTTTTNMEGSSTTSSQPMLSLRSTKSLANGEITSIAMSRASPAAALATYTRGPLRQSWIDMFHLSSGRSISKIEGDRAFYSPSGTRIATLHEAATRFGAGTGHTHQCNIVIRAVDNGKAQLEIRGVNDGPLVWSPDGSLIAATEDANRVGIWDTRVGLRVGRVVTHIDTVTHIAFTQSNNIVTLSRDGTLRVTDPQTSRTLQRLEIEGQAASNPRFLAVSPNGNTILSVWGTMVQVWSPQTNHITAYSLSAVRSTEGWPLAATPDARFLALWTETGFDVIDVMTGATVFENNGGALVTSGSFGENGSVLMLGRMDGTVETYNVKLTRK</sequence>
<organism evidence="2 3">
    <name type="scientific">[Torrubiella] hemipterigena</name>
    <dbReference type="NCBI Taxonomy" id="1531966"/>
    <lineage>
        <taxon>Eukaryota</taxon>
        <taxon>Fungi</taxon>
        <taxon>Dikarya</taxon>
        <taxon>Ascomycota</taxon>
        <taxon>Pezizomycotina</taxon>
        <taxon>Sordariomycetes</taxon>
        <taxon>Hypocreomycetidae</taxon>
        <taxon>Hypocreales</taxon>
        <taxon>Clavicipitaceae</taxon>
        <taxon>Clavicipitaceae incertae sedis</taxon>
        <taxon>'Torrubiella' clade</taxon>
    </lineage>
</organism>
<proteinExistence type="predicted"/>
<dbReference type="SUPFAM" id="SSF50978">
    <property type="entry name" value="WD40 repeat-like"/>
    <property type="match status" value="1"/>
</dbReference>
<dbReference type="Pfam" id="PF00400">
    <property type="entry name" value="WD40"/>
    <property type="match status" value="1"/>
</dbReference>
<gene>
    <name evidence="2" type="ORF">VHEMI02117</name>
</gene>
<dbReference type="OrthoDB" id="2013972at2759"/>
<dbReference type="PANTHER" id="PTHR19879:SF9">
    <property type="entry name" value="TRANSCRIPTION INITIATION FACTOR TFIID SUBUNIT 5"/>
    <property type="match status" value="1"/>
</dbReference>
<dbReference type="PANTHER" id="PTHR19879">
    <property type="entry name" value="TRANSCRIPTION INITIATION FACTOR TFIID"/>
    <property type="match status" value="1"/>
</dbReference>